<dbReference type="AlphaFoldDB" id="B8C3L3"/>
<dbReference type="EC" id="1.5.8.3" evidence="6"/>
<dbReference type="InterPro" id="IPR029043">
    <property type="entry name" value="GcvT/YgfZ_C"/>
</dbReference>
<dbReference type="InterPro" id="IPR006076">
    <property type="entry name" value="FAD-dep_OxRdtase"/>
</dbReference>
<evidence type="ECO:0000256" key="1">
    <source>
        <dbReference type="ARBA" id="ARBA00008609"/>
    </source>
</evidence>
<evidence type="ECO:0000259" key="3">
    <source>
        <dbReference type="Pfam" id="PF01571"/>
    </source>
</evidence>
<dbReference type="eggNOG" id="KOG2844">
    <property type="taxonomic scope" value="Eukaryota"/>
</dbReference>
<dbReference type="GO" id="GO:0008480">
    <property type="term" value="F:sarcosine dehydrogenase activity"/>
    <property type="evidence" value="ECO:0007669"/>
    <property type="project" value="UniProtKB-EC"/>
</dbReference>
<keyword evidence="7" id="KW-1185">Reference proteome</keyword>
<dbReference type="Pfam" id="PF16350">
    <property type="entry name" value="FAO_M"/>
    <property type="match status" value="1"/>
</dbReference>
<dbReference type="Gene3D" id="2.40.30.110">
    <property type="entry name" value="Aminomethyltransferase beta-barrel domains"/>
    <property type="match status" value="1"/>
</dbReference>
<dbReference type="InterPro" id="IPR032503">
    <property type="entry name" value="FAO_M"/>
</dbReference>
<evidence type="ECO:0000259" key="2">
    <source>
        <dbReference type="Pfam" id="PF01266"/>
    </source>
</evidence>
<dbReference type="SUPFAM" id="SSF54373">
    <property type="entry name" value="FAD-linked reductases, C-terminal domain"/>
    <property type="match status" value="1"/>
</dbReference>
<reference evidence="6 7" key="1">
    <citation type="journal article" date="2004" name="Science">
        <title>The genome of the diatom Thalassiosira pseudonana: ecology, evolution, and metabolism.</title>
        <authorList>
            <person name="Armbrust E.V."/>
            <person name="Berges J.A."/>
            <person name="Bowler C."/>
            <person name="Green B.R."/>
            <person name="Martinez D."/>
            <person name="Putnam N.H."/>
            <person name="Zhou S."/>
            <person name="Allen A.E."/>
            <person name="Apt K.E."/>
            <person name="Bechner M."/>
            <person name="Brzezinski M.A."/>
            <person name="Chaal B.K."/>
            <person name="Chiovitti A."/>
            <person name="Davis A.K."/>
            <person name="Demarest M.S."/>
            <person name="Detter J.C."/>
            <person name="Glavina T."/>
            <person name="Goodstein D."/>
            <person name="Hadi M.Z."/>
            <person name="Hellsten U."/>
            <person name="Hildebrand M."/>
            <person name="Jenkins B.D."/>
            <person name="Jurka J."/>
            <person name="Kapitonov V.V."/>
            <person name="Kroger N."/>
            <person name="Lau W.W."/>
            <person name="Lane T.W."/>
            <person name="Larimer F.W."/>
            <person name="Lippmeier J.C."/>
            <person name="Lucas S."/>
            <person name="Medina M."/>
            <person name="Montsant A."/>
            <person name="Obornik M."/>
            <person name="Parker M.S."/>
            <person name="Palenik B."/>
            <person name="Pazour G.J."/>
            <person name="Richardson P.M."/>
            <person name="Rynearson T.A."/>
            <person name="Saito M.A."/>
            <person name="Schwartz D.C."/>
            <person name="Thamatrakoln K."/>
            <person name="Valentin K."/>
            <person name="Vardi A."/>
            <person name="Wilkerson F.P."/>
            <person name="Rokhsar D.S."/>
        </authorList>
    </citation>
    <scope>NUCLEOTIDE SEQUENCE [LARGE SCALE GENOMIC DNA]</scope>
    <source>
        <strain evidence="6 7">CCMP1335</strain>
    </source>
</reference>
<dbReference type="SUPFAM" id="SSF101790">
    <property type="entry name" value="Aminomethyltransferase beta-barrel domain"/>
    <property type="match status" value="1"/>
</dbReference>
<gene>
    <name evidence="6" type="primary">SDH</name>
    <name evidence="6" type="ORF">THAPSDRAFT_22864</name>
</gene>
<dbReference type="PaxDb" id="35128-Thaps22864"/>
<evidence type="ECO:0000259" key="5">
    <source>
        <dbReference type="Pfam" id="PF16350"/>
    </source>
</evidence>
<dbReference type="FunFam" id="2.40.30.110:FF:000008">
    <property type="entry name" value="Sarcosine dehydrogenase"/>
    <property type="match status" value="1"/>
</dbReference>
<dbReference type="PANTHER" id="PTHR43757:SF15">
    <property type="entry name" value="PYRUVATE DEHYDROGENASE PHOSPHATASE REGULATORY SUBUNIT, MITOCHONDRIAL-LIKE"/>
    <property type="match status" value="1"/>
</dbReference>
<dbReference type="Pfam" id="PF01571">
    <property type="entry name" value="GCV_T"/>
    <property type="match status" value="1"/>
</dbReference>
<comment type="similarity">
    <text evidence="1">Belongs to the GcvT family.</text>
</comment>
<dbReference type="InParanoid" id="B8C3L3"/>
<dbReference type="PANTHER" id="PTHR43757">
    <property type="entry name" value="AMINOMETHYLTRANSFERASE"/>
    <property type="match status" value="1"/>
</dbReference>
<protein>
    <submittedName>
        <fullName evidence="6">Sarcosine dehydrogenase</fullName>
        <ecNumber evidence="6">1.5.8.3</ecNumber>
    </submittedName>
</protein>
<dbReference type="OMA" id="TKFPDRE"/>
<dbReference type="KEGG" id="tps:THAPSDRAFT_22864"/>
<dbReference type="STRING" id="35128.B8C3L3"/>
<keyword evidence="6" id="KW-0560">Oxidoreductase</keyword>
<dbReference type="EMBL" id="CM000642">
    <property type="protein sequence ID" value="EED92140.1"/>
    <property type="molecule type" value="Genomic_DNA"/>
</dbReference>
<evidence type="ECO:0000313" key="7">
    <source>
        <dbReference type="Proteomes" id="UP000001449"/>
    </source>
</evidence>
<dbReference type="Pfam" id="PF08669">
    <property type="entry name" value="GCV_T_C"/>
    <property type="match status" value="1"/>
</dbReference>
<feature type="domain" description="Aminomethyltransferase C-terminal" evidence="4">
    <location>
        <begin position="802"/>
        <end position="887"/>
    </location>
</feature>
<feature type="domain" description="FAD dependent oxidoreductase" evidence="2">
    <location>
        <begin position="75"/>
        <end position="439"/>
    </location>
</feature>
<dbReference type="Gene3D" id="3.50.50.60">
    <property type="entry name" value="FAD/NAD(P)-binding domain"/>
    <property type="match status" value="1"/>
</dbReference>
<evidence type="ECO:0000313" key="6">
    <source>
        <dbReference type="EMBL" id="EED92140.1"/>
    </source>
</evidence>
<dbReference type="InterPro" id="IPR013977">
    <property type="entry name" value="GcvT_C"/>
</dbReference>
<evidence type="ECO:0000259" key="4">
    <source>
        <dbReference type="Pfam" id="PF08669"/>
    </source>
</evidence>
<dbReference type="SUPFAM" id="SSF51905">
    <property type="entry name" value="FAD/NAD(P)-binding domain"/>
    <property type="match status" value="1"/>
</dbReference>
<dbReference type="GO" id="GO:0005737">
    <property type="term" value="C:cytoplasm"/>
    <property type="evidence" value="ECO:0000318"/>
    <property type="project" value="GO_Central"/>
</dbReference>
<accession>B8C3L3</accession>
<dbReference type="SUPFAM" id="SSF103025">
    <property type="entry name" value="Folate-binding domain"/>
    <property type="match status" value="1"/>
</dbReference>
<name>B8C3L3_THAPS</name>
<dbReference type="RefSeq" id="XP_002290388.1">
    <property type="nucleotide sequence ID" value="XM_002290352.1"/>
</dbReference>
<dbReference type="GO" id="GO:0005739">
    <property type="term" value="C:mitochondrion"/>
    <property type="evidence" value="ECO:0000318"/>
    <property type="project" value="GO_Central"/>
</dbReference>
<proteinExistence type="inferred from homology"/>
<organism evidence="6 7">
    <name type="scientific">Thalassiosira pseudonana</name>
    <name type="common">Marine diatom</name>
    <name type="synonym">Cyclotella nana</name>
    <dbReference type="NCBI Taxonomy" id="35128"/>
    <lineage>
        <taxon>Eukaryota</taxon>
        <taxon>Sar</taxon>
        <taxon>Stramenopiles</taxon>
        <taxon>Ochrophyta</taxon>
        <taxon>Bacillariophyta</taxon>
        <taxon>Coscinodiscophyceae</taxon>
        <taxon>Thalassiosirophycidae</taxon>
        <taxon>Thalassiosirales</taxon>
        <taxon>Thalassiosiraceae</taxon>
        <taxon>Thalassiosira</taxon>
    </lineage>
</organism>
<dbReference type="HOGENOM" id="CLU_007884_11_0_1"/>
<dbReference type="Gene3D" id="3.30.9.10">
    <property type="entry name" value="D-Amino Acid Oxidase, subunit A, domain 2"/>
    <property type="match status" value="1"/>
</dbReference>
<dbReference type="Gene3D" id="3.30.70.1400">
    <property type="entry name" value="Aminomethyltransferase beta-barrel domains"/>
    <property type="match status" value="1"/>
</dbReference>
<feature type="domain" description="FAD dependent oxidoreductase central" evidence="5">
    <location>
        <begin position="448"/>
        <end position="499"/>
    </location>
</feature>
<reference evidence="6 7" key="2">
    <citation type="journal article" date="2008" name="Nature">
        <title>The Phaeodactylum genome reveals the evolutionary history of diatom genomes.</title>
        <authorList>
            <person name="Bowler C."/>
            <person name="Allen A.E."/>
            <person name="Badger J.H."/>
            <person name="Grimwood J."/>
            <person name="Jabbari K."/>
            <person name="Kuo A."/>
            <person name="Maheswari U."/>
            <person name="Martens C."/>
            <person name="Maumus F."/>
            <person name="Otillar R.P."/>
            <person name="Rayko E."/>
            <person name="Salamov A."/>
            <person name="Vandepoele K."/>
            <person name="Beszteri B."/>
            <person name="Gruber A."/>
            <person name="Heijde M."/>
            <person name="Katinka M."/>
            <person name="Mock T."/>
            <person name="Valentin K."/>
            <person name="Verret F."/>
            <person name="Berges J.A."/>
            <person name="Brownlee C."/>
            <person name="Cadoret J.P."/>
            <person name="Chiovitti A."/>
            <person name="Choi C.J."/>
            <person name="Coesel S."/>
            <person name="De Martino A."/>
            <person name="Detter J.C."/>
            <person name="Durkin C."/>
            <person name="Falciatore A."/>
            <person name="Fournet J."/>
            <person name="Haruta M."/>
            <person name="Huysman M.J."/>
            <person name="Jenkins B.D."/>
            <person name="Jiroutova K."/>
            <person name="Jorgensen R.E."/>
            <person name="Joubert Y."/>
            <person name="Kaplan A."/>
            <person name="Kroger N."/>
            <person name="Kroth P.G."/>
            <person name="La Roche J."/>
            <person name="Lindquist E."/>
            <person name="Lommer M."/>
            <person name="Martin-Jezequel V."/>
            <person name="Lopez P.J."/>
            <person name="Lucas S."/>
            <person name="Mangogna M."/>
            <person name="McGinnis K."/>
            <person name="Medlin L.K."/>
            <person name="Montsant A."/>
            <person name="Oudot-Le Secq M.P."/>
            <person name="Napoli C."/>
            <person name="Obornik M."/>
            <person name="Parker M.S."/>
            <person name="Petit J.L."/>
            <person name="Porcel B.M."/>
            <person name="Poulsen N."/>
            <person name="Robison M."/>
            <person name="Rychlewski L."/>
            <person name="Rynearson T.A."/>
            <person name="Schmutz J."/>
            <person name="Shapiro H."/>
            <person name="Siaut M."/>
            <person name="Stanley M."/>
            <person name="Sussman M.R."/>
            <person name="Taylor A.R."/>
            <person name="Vardi A."/>
            <person name="von Dassow P."/>
            <person name="Vyverman W."/>
            <person name="Willis A."/>
            <person name="Wyrwicz L.S."/>
            <person name="Rokhsar D.S."/>
            <person name="Weissenbach J."/>
            <person name="Armbrust E.V."/>
            <person name="Green B.R."/>
            <person name="Van de Peer Y."/>
            <person name="Grigoriev I.V."/>
        </authorList>
    </citation>
    <scope>NUCLEOTIDE SEQUENCE [LARGE SCALE GENOMIC DNA]</scope>
    <source>
        <strain evidence="6 7">CCMP1335</strain>
    </source>
</reference>
<dbReference type="InterPro" id="IPR006222">
    <property type="entry name" value="GCVT_N"/>
</dbReference>
<dbReference type="InterPro" id="IPR036188">
    <property type="entry name" value="FAD/NAD-bd_sf"/>
</dbReference>
<dbReference type="InterPro" id="IPR028896">
    <property type="entry name" value="GcvT/YgfZ/DmdA"/>
</dbReference>
<sequence>MAANIIARFTAVPRRLPLMRWNRHNLYVPVASVASKQHPHTESKRYVYSRPHHFSTTPTILDENRSNNLPDKANVVIVGGGIIGASVAYHLSKLGVEDVILLERDKLTSGTTWHAAGLINTFGSLSSTSTSFRMYTKELFTSILKEETGIDPGFMPIGFIELACDEDRLQYYRRVAAFNRHCGVDVRELSPAEVLERFPHCETKDVLAGFYVPTDGRVDPHGATMAYAKGAKMWGTKIFEGSIVTGVTSTYSKSSIVPTVTGVALENGNTIETNVVVNCAGMWARQFGELCGVNIPNQAAEHYYLITEPIPGLDPLLPVIEDSSKYCYIRPEGGGLMLGLFEGSGAAWKVEGIDSKDSFIEIEPDWNRMSGYLEKAMERVPIVNETGLKKFFCGPESFTPDGRPIVGEAAELRNYYCAAGLNSLGILTSGGIGKLLAHWIKDGKAPNDIDITGIDIRRFQKAQSNPQYRRDRVGETLGNTYKLHYPDDSPKTCRGVKQSALHSKLQEKGAYFRDVSGWESPAWYHPNGLNPSRRQESFGRECWFPFWEKEHHQCRHNVALFDMSFMSKFLVTGNDAGTFLNYLSTANVDDECGTITYTQWLNEGGRMEADLTVAKLKEDKFLVVASDTMHNQVLSHMRHRISRNDHVYVSDVTGTYAQLNLQGPKSRKLLQQLTSVDMDMLPFRSATEIDLGYARVWCMRITYVGELGYEVYIPVENASYCYDLIVERGESFGMAHAGLRALGSLRLEKGYRDFGHDMDNTDTLLECGLSFTCDFGKPVGFIGKDEVLKEKELSKSQGGLRRRMVNVLVSDPKPLLHHGEILWRNGRRVGDIRSASYGHTLGGAVGLSMVEDDCPITTSYITDGEWEIEIGKDSMFPCKVSLAPLYDAKNEKIRV</sequence>
<dbReference type="Proteomes" id="UP000001449">
    <property type="component" value="Chromosome 5"/>
</dbReference>
<dbReference type="Gene3D" id="3.30.1360.120">
    <property type="entry name" value="Probable tRNA modification gtpase trme, domain 1"/>
    <property type="match status" value="1"/>
</dbReference>
<dbReference type="InterPro" id="IPR027266">
    <property type="entry name" value="TrmE/GcvT-like"/>
</dbReference>
<dbReference type="GeneID" id="7444857"/>
<dbReference type="Pfam" id="PF01266">
    <property type="entry name" value="DAO"/>
    <property type="match status" value="1"/>
</dbReference>
<feature type="domain" description="GCVT N-terminal" evidence="3">
    <location>
        <begin position="501"/>
        <end position="777"/>
    </location>
</feature>